<reference evidence="2" key="1">
    <citation type="submission" date="1995-03" db="EMBL/GenBank/DDBJ databases">
        <title>Characterization of a bovine herpesvirus 4 (BHV-4) 1.1-kb early RNA and its transactivation by BHV-4 immediate-early gene product.</title>
        <authorList>
            <person name="Bermudez-Cruz R."/>
            <person name="van Santen V.L."/>
        </authorList>
    </citation>
    <scope>NUCLEOTIDE SEQUENCE</scope>
    <source>
        <strain evidence="2">DN-599</strain>
    </source>
</reference>
<evidence type="ECO:0000256" key="1">
    <source>
        <dbReference type="SAM" id="MobiDB-lite"/>
    </source>
</evidence>
<dbReference type="EMBL" id="U23439">
    <property type="protein sequence ID" value="AAC15903.1"/>
    <property type="molecule type" value="mRNA"/>
</dbReference>
<protein>
    <submittedName>
        <fullName evidence="2">Proline-rich</fullName>
    </submittedName>
</protein>
<organismHost>
    <name type="scientific">Bos taurus</name>
    <name type="common">Bovine</name>
    <dbReference type="NCBI Taxonomy" id="9913"/>
</organismHost>
<sequence length="53" mass="5605">MYDNGTLNFTPPTPKRPQPADTPPPDPGPNLPVGTQGGDHPGHPNISNHRSDP</sequence>
<name>Q65541_BHV4</name>
<accession>Q65541</accession>
<evidence type="ECO:0000313" key="2">
    <source>
        <dbReference type="EMBL" id="AAC15903.1"/>
    </source>
</evidence>
<organism evidence="2">
    <name type="scientific">Bovine herpesvirus 4</name>
    <name type="common">BoHV-4</name>
    <name type="synonym">Movar virus</name>
    <dbReference type="NCBI Taxonomy" id="10385"/>
    <lineage>
        <taxon>Viruses</taxon>
        <taxon>Duplodnaviria</taxon>
        <taxon>Heunggongvirae</taxon>
        <taxon>Peploviricota</taxon>
        <taxon>Herviviricetes</taxon>
        <taxon>Herpesvirales</taxon>
        <taxon>Orthoherpesviridae</taxon>
        <taxon>Gammaherpesvirinae</taxon>
        <taxon>Rhadinovirus</taxon>
        <taxon>Rhadinovirus bovinegamma4</taxon>
    </lineage>
</organism>
<organismHost>
    <name type="scientific">Panthera leo</name>
    <name type="common">Lion</name>
    <dbReference type="NCBI Taxonomy" id="9689"/>
</organismHost>
<organismHost>
    <name type="scientific">Felis catus</name>
    <name type="common">Cat</name>
    <name type="synonym">Felis silvestris catus</name>
    <dbReference type="NCBI Taxonomy" id="9685"/>
</organismHost>
<proteinExistence type="evidence at transcript level"/>
<feature type="region of interest" description="Disordered" evidence="1">
    <location>
        <begin position="1"/>
        <end position="53"/>
    </location>
</feature>
<feature type="compositionally biased region" description="Pro residues" evidence="1">
    <location>
        <begin position="11"/>
        <end position="30"/>
    </location>
</feature>